<proteinExistence type="predicted"/>
<dbReference type="EMBL" id="LJIG01009457">
    <property type="protein sequence ID" value="KRT83042.1"/>
    <property type="molecule type" value="Genomic_DNA"/>
</dbReference>
<feature type="non-terminal residue" evidence="1">
    <location>
        <position position="1"/>
    </location>
</feature>
<organism evidence="1 2">
    <name type="scientific">Oryctes borbonicus</name>
    <dbReference type="NCBI Taxonomy" id="1629725"/>
    <lineage>
        <taxon>Eukaryota</taxon>
        <taxon>Metazoa</taxon>
        <taxon>Ecdysozoa</taxon>
        <taxon>Arthropoda</taxon>
        <taxon>Hexapoda</taxon>
        <taxon>Insecta</taxon>
        <taxon>Pterygota</taxon>
        <taxon>Neoptera</taxon>
        <taxon>Endopterygota</taxon>
        <taxon>Coleoptera</taxon>
        <taxon>Polyphaga</taxon>
        <taxon>Scarabaeiformia</taxon>
        <taxon>Scarabaeidae</taxon>
        <taxon>Dynastinae</taxon>
        <taxon>Oryctes</taxon>
    </lineage>
</organism>
<keyword evidence="2" id="KW-1185">Reference proteome</keyword>
<dbReference type="Proteomes" id="UP000051574">
    <property type="component" value="Unassembled WGS sequence"/>
</dbReference>
<dbReference type="OrthoDB" id="2016263at2759"/>
<accession>A0A0T6B6S4</accession>
<comment type="caution">
    <text evidence="1">The sequence shown here is derived from an EMBL/GenBank/DDBJ whole genome shotgun (WGS) entry which is preliminary data.</text>
</comment>
<evidence type="ECO:0000313" key="1">
    <source>
        <dbReference type="EMBL" id="KRT83042.1"/>
    </source>
</evidence>
<protein>
    <submittedName>
        <fullName evidence="1">Uncharacterized protein</fullName>
    </submittedName>
</protein>
<dbReference type="AlphaFoldDB" id="A0A0T6B6S4"/>
<gene>
    <name evidence="1" type="ORF">AMK59_4029</name>
</gene>
<name>A0A0T6B6S4_9SCAR</name>
<evidence type="ECO:0000313" key="2">
    <source>
        <dbReference type="Proteomes" id="UP000051574"/>
    </source>
</evidence>
<sequence length="113" mass="12619">SPSQKLSEKDRAAVIAKQLNDFIYLYNRETELYSDLRSPTQLPNIAFSEFLETAGENDLEEVLYLQAVPMQGKGSTPSFQGILKCLPNVSGSFCFRSSLNRANRRSVKVSPLS</sequence>
<reference evidence="1 2" key="1">
    <citation type="submission" date="2015-09" db="EMBL/GenBank/DDBJ databases">
        <title>Draft genome of the scarab beetle Oryctes borbonicus.</title>
        <authorList>
            <person name="Meyer J.M."/>
            <person name="Markov G.V."/>
            <person name="Baskaran P."/>
            <person name="Herrmann M."/>
            <person name="Sommer R.J."/>
            <person name="Roedelsperger C."/>
        </authorList>
    </citation>
    <scope>NUCLEOTIDE SEQUENCE [LARGE SCALE GENOMIC DNA]</scope>
    <source>
        <strain evidence="1">OB123</strain>
        <tissue evidence="1">Whole animal</tissue>
    </source>
</reference>